<dbReference type="Proteomes" id="UP000184295">
    <property type="component" value="Unassembled WGS sequence"/>
</dbReference>
<dbReference type="PANTHER" id="PTHR43393">
    <property type="entry name" value="CYTOKININ RIBOSIDE 5'-MONOPHOSPHATE PHOSPHORIBOHYDROLASE"/>
    <property type="match status" value="1"/>
</dbReference>
<dbReference type="SUPFAM" id="SSF102405">
    <property type="entry name" value="MCP/YpsA-like"/>
    <property type="match status" value="1"/>
</dbReference>
<keyword evidence="2" id="KW-1185">Reference proteome</keyword>
<dbReference type="GO" id="GO:0005829">
    <property type="term" value="C:cytosol"/>
    <property type="evidence" value="ECO:0007669"/>
    <property type="project" value="TreeGrafter"/>
</dbReference>
<protein>
    <recommendedName>
        <fullName evidence="3">TIGR00730 family protein</fullName>
    </recommendedName>
</protein>
<organism evidence="1 2">
    <name type="scientific">Ferrithrix thermotolerans DSM 19514</name>
    <dbReference type="NCBI Taxonomy" id="1121881"/>
    <lineage>
        <taxon>Bacteria</taxon>
        <taxon>Bacillati</taxon>
        <taxon>Actinomycetota</taxon>
        <taxon>Acidimicrobiia</taxon>
        <taxon>Acidimicrobiales</taxon>
        <taxon>Acidimicrobiaceae</taxon>
        <taxon>Ferrithrix</taxon>
    </lineage>
</organism>
<dbReference type="GO" id="GO:0016787">
    <property type="term" value="F:hydrolase activity"/>
    <property type="evidence" value="ECO:0007669"/>
    <property type="project" value="InterPro"/>
</dbReference>
<dbReference type="AlphaFoldDB" id="A0A1M4X8G6"/>
<evidence type="ECO:0000313" key="1">
    <source>
        <dbReference type="EMBL" id="SHE89723.1"/>
    </source>
</evidence>
<reference evidence="2" key="1">
    <citation type="submission" date="2016-11" db="EMBL/GenBank/DDBJ databases">
        <authorList>
            <person name="Varghese N."/>
            <person name="Submissions S."/>
        </authorList>
    </citation>
    <scope>NUCLEOTIDE SEQUENCE [LARGE SCALE GENOMIC DNA]</scope>
    <source>
        <strain evidence="2">DSM 19514</strain>
    </source>
</reference>
<dbReference type="InterPro" id="IPR052341">
    <property type="entry name" value="LOG_family_nucleotidases"/>
</dbReference>
<evidence type="ECO:0008006" key="3">
    <source>
        <dbReference type="Google" id="ProtNLM"/>
    </source>
</evidence>
<dbReference type="OrthoDB" id="9801098at2"/>
<dbReference type="EMBL" id="FQUL01000035">
    <property type="protein sequence ID" value="SHE89723.1"/>
    <property type="molecule type" value="Genomic_DNA"/>
</dbReference>
<dbReference type="Gene3D" id="3.40.50.450">
    <property type="match status" value="1"/>
</dbReference>
<gene>
    <name evidence="1" type="ORF">SAMN02745225_01935</name>
</gene>
<dbReference type="STRING" id="1121881.SAMN02745225_01935"/>
<dbReference type="PANTHER" id="PTHR43393:SF2">
    <property type="entry name" value="CYTOKININ RIBOSIDE 5'-MONOPHOSPHATE PHOSPHORIBOHYDROLASE"/>
    <property type="match status" value="1"/>
</dbReference>
<dbReference type="InterPro" id="IPR031100">
    <property type="entry name" value="LOG_fam"/>
</dbReference>
<evidence type="ECO:0000313" key="2">
    <source>
        <dbReference type="Proteomes" id="UP000184295"/>
    </source>
</evidence>
<dbReference type="Pfam" id="PF03641">
    <property type="entry name" value="Lysine_decarbox"/>
    <property type="match status" value="1"/>
</dbReference>
<dbReference type="InterPro" id="IPR005269">
    <property type="entry name" value="LOG"/>
</dbReference>
<dbReference type="NCBIfam" id="TIGR00730">
    <property type="entry name" value="Rossman fold protein, TIGR00730 family"/>
    <property type="match status" value="1"/>
</dbReference>
<sequence length="354" mass="39913">MKLDSTDNSTQSSSPTRDEERIRSIIEEMVQFTKARENRDLIKRLITQSVRLGEDGLDRLDLKILTSALYELRDAFGVFEPYKGRRKLTIFGSARTKAQSRSYEMAKRLAHEMADIGWMTVTGGGPGIMEAGMLGAGGENSFGIGIRLPFEDEGAPWVQAHRVEMKYFFTRKLMLVKESDAFVALPGGFGTLDEIFEVLTLMQTGKAQLAPLVLLEPPSSNYYELLLGFVEEALLSGEFISKPDLSLITLAKDQEKAKETITRFYSNFHSMRFVKNQLVLRVQSEPSEALIGALKERFPDLCKGEPDYKRIDPTPEEIKDQDAIDCYRIVFSFNRSSYGRLRQAVDLINDSSSS</sequence>
<dbReference type="RefSeq" id="WP_084660402.1">
    <property type="nucleotide sequence ID" value="NZ_FQUL01000035.1"/>
</dbReference>
<accession>A0A1M4X8G6</accession>
<name>A0A1M4X8G6_9ACTN</name>
<dbReference type="GO" id="GO:0009691">
    <property type="term" value="P:cytokinin biosynthetic process"/>
    <property type="evidence" value="ECO:0007669"/>
    <property type="project" value="InterPro"/>
</dbReference>
<proteinExistence type="predicted"/>